<organism evidence="9 10">
    <name type="scientific">Ceratopteris richardii</name>
    <name type="common">Triangle waterfern</name>
    <dbReference type="NCBI Taxonomy" id="49495"/>
    <lineage>
        <taxon>Eukaryota</taxon>
        <taxon>Viridiplantae</taxon>
        <taxon>Streptophyta</taxon>
        <taxon>Embryophyta</taxon>
        <taxon>Tracheophyta</taxon>
        <taxon>Polypodiopsida</taxon>
        <taxon>Polypodiidae</taxon>
        <taxon>Polypodiales</taxon>
        <taxon>Pteridineae</taxon>
        <taxon>Pteridaceae</taxon>
        <taxon>Parkerioideae</taxon>
        <taxon>Ceratopteris</taxon>
    </lineage>
</organism>
<keyword evidence="2 6" id="KW-0812">Transmembrane</keyword>
<dbReference type="Pfam" id="PF06813">
    <property type="entry name" value="Nodulin-like"/>
    <property type="match status" value="1"/>
</dbReference>
<dbReference type="Gene3D" id="1.20.1250.20">
    <property type="entry name" value="MFS general substrate transporter like domains"/>
    <property type="match status" value="2"/>
</dbReference>
<dbReference type="InterPro" id="IPR010658">
    <property type="entry name" value="Nodulin-like"/>
</dbReference>
<evidence type="ECO:0008006" key="11">
    <source>
        <dbReference type="Google" id="ProtNLM"/>
    </source>
</evidence>
<reference evidence="9" key="1">
    <citation type="submission" date="2021-08" db="EMBL/GenBank/DDBJ databases">
        <title>WGS assembly of Ceratopteris richardii.</title>
        <authorList>
            <person name="Marchant D.B."/>
            <person name="Chen G."/>
            <person name="Jenkins J."/>
            <person name="Shu S."/>
            <person name="Leebens-Mack J."/>
            <person name="Grimwood J."/>
            <person name="Schmutz J."/>
            <person name="Soltis P."/>
            <person name="Soltis D."/>
            <person name="Chen Z.-H."/>
        </authorList>
    </citation>
    <scope>NUCLEOTIDE SEQUENCE</scope>
    <source>
        <strain evidence="9">Whitten #5841</strain>
        <tissue evidence="9">Leaf</tissue>
    </source>
</reference>
<comment type="subcellular location">
    <subcellularLocation>
        <location evidence="1">Membrane</location>
        <topology evidence="1">Multi-pass membrane protein</topology>
    </subcellularLocation>
</comment>
<evidence type="ECO:0000256" key="1">
    <source>
        <dbReference type="ARBA" id="ARBA00004141"/>
    </source>
</evidence>
<feature type="domain" description="NFD4 C-terminal" evidence="8">
    <location>
        <begin position="386"/>
        <end position="594"/>
    </location>
</feature>
<evidence type="ECO:0000313" key="10">
    <source>
        <dbReference type="Proteomes" id="UP000825935"/>
    </source>
</evidence>
<feature type="transmembrane region" description="Helical" evidence="6">
    <location>
        <begin position="398"/>
        <end position="419"/>
    </location>
</feature>
<feature type="transmembrane region" description="Helical" evidence="6">
    <location>
        <begin position="465"/>
        <end position="484"/>
    </location>
</feature>
<evidence type="ECO:0000313" key="9">
    <source>
        <dbReference type="EMBL" id="KAH7443978.1"/>
    </source>
</evidence>
<dbReference type="Proteomes" id="UP000825935">
    <property type="component" value="Chromosome 2"/>
</dbReference>
<feature type="transmembrane region" description="Helical" evidence="6">
    <location>
        <begin position="425"/>
        <end position="444"/>
    </location>
</feature>
<comment type="caution">
    <text evidence="9">The sequence shown here is derived from an EMBL/GenBank/DDBJ whole genome shotgun (WGS) entry which is preliminary data.</text>
</comment>
<dbReference type="AlphaFoldDB" id="A0A8T2VA83"/>
<feature type="domain" description="Nodulin-like" evidence="7">
    <location>
        <begin position="38"/>
        <end position="285"/>
    </location>
</feature>
<feature type="transmembrane region" description="Helical" evidence="6">
    <location>
        <begin position="130"/>
        <end position="159"/>
    </location>
</feature>
<gene>
    <name evidence="9" type="ORF">KP509_02G058700</name>
</gene>
<protein>
    <recommendedName>
        <fullName evidence="11">Nodulin-like domain-containing protein</fullName>
    </recommendedName>
</protein>
<feature type="transmembrane region" description="Helical" evidence="6">
    <location>
        <begin position="265"/>
        <end position="284"/>
    </location>
</feature>
<accession>A0A8T2VA83</accession>
<dbReference type="Pfam" id="PF23262">
    <property type="entry name" value="NFD4_C"/>
    <property type="match status" value="1"/>
</dbReference>
<dbReference type="EMBL" id="CM035407">
    <property type="protein sequence ID" value="KAH7443978.1"/>
    <property type="molecule type" value="Genomic_DNA"/>
</dbReference>
<feature type="transmembrane region" description="Helical" evidence="6">
    <location>
        <begin position="171"/>
        <end position="193"/>
    </location>
</feature>
<name>A0A8T2VA83_CERRI</name>
<dbReference type="GO" id="GO:0016020">
    <property type="term" value="C:membrane"/>
    <property type="evidence" value="ECO:0007669"/>
    <property type="project" value="UniProtKB-SubCell"/>
</dbReference>
<evidence type="ECO:0000256" key="5">
    <source>
        <dbReference type="SAM" id="MobiDB-lite"/>
    </source>
</evidence>
<dbReference type="SUPFAM" id="SSF103473">
    <property type="entry name" value="MFS general substrate transporter"/>
    <property type="match status" value="2"/>
</dbReference>
<keyword evidence="4 6" id="KW-0472">Membrane</keyword>
<feature type="transmembrane region" description="Helical" evidence="6">
    <location>
        <begin position="524"/>
        <end position="548"/>
    </location>
</feature>
<evidence type="ECO:0000256" key="3">
    <source>
        <dbReference type="ARBA" id="ARBA00022989"/>
    </source>
</evidence>
<evidence type="ECO:0000256" key="6">
    <source>
        <dbReference type="SAM" id="Phobius"/>
    </source>
</evidence>
<feature type="transmembrane region" description="Helical" evidence="6">
    <location>
        <begin position="103"/>
        <end position="124"/>
    </location>
</feature>
<evidence type="ECO:0000256" key="2">
    <source>
        <dbReference type="ARBA" id="ARBA00022692"/>
    </source>
</evidence>
<dbReference type="OMA" id="HESVAWA"/>
<sequence length="618" mass="67306">MGESQKLRESQKMRDSQIRVSTKSMHWHFPRLWKRHNRWTVLIAACWMEALTGLSYDFSTYSGSLKTELGYDQRHINKLSVAKDLGDHIGIIAGLLCRVVPGWVIALIGTTLILCGYGVLWLLTSHTIPAVSFWLVCIIIYIGTNGSTFIDTAALIACLSNFPSNQATAVGLLKGFTGICGAIFNQLYASFLAPDTTSFILLIAIGPTVVVGPFILMMGSGTDFNPEGSENDDLKFQLLCGAALLVGAYMLCVTLVQDFLTVSKAINIILTVVLFGMLLLPLAVPRTANWLYKRGEKEANTDLEEPLLVDNISADEGEDEKYDGDEDYNHDIDNDDESEYGGATSEASDDFANEVQVNGQSNAALFDGPKVSRGPNNVSAATGSSEITLSKAFRSLNYWLLFFSILFSMGSGITAFNNLGQVAEAQGYTSAQVFVSMVNIWNFVGRLGGGYISEILTRDYGYPRTMLLAIAQVCMALGHVLFATALPGSLYVAILFVAVGYGSLWSVFPTALSELFGLMNFGVLYNFGTMASPCGSLVYSTFIAGPVYDWHAKIQGSSTCEGRVCFELTFFVLAGACLVASALSTILSIRTRKLELPQNDYRSHGHSYLIRNTSLFSV</sequence>
<dbReference type="OrthoDB" id="410267at2759"/>
<dbReference type="PANTHER" id="PTHR21576">
    <property type="entry name" value="UNCHARACTERIZED NODULIN-LIKE PROTEIN"/>
    <property type="match status" value="1"/>
</dbReference>
<feature type="transmembrane region" description="Helical" evidence="6">
    <location>
        <begin position="568"/>
        <end position="589"/>
    </location>
</feature>
<dbReference type="PANTHER" id="PTHR21576:SF73">
    <property type="entry name" value="F1C9.29 PROTEIN-RELATED"/>
    <property type="match status" value="1"/>
</dbReference>
<evidence type="ECO:0000259" key="7">
    <source>
        <dbReference type="Pfam" id="PF06813"/>
    </source>
</evidence>
<feature type="transmembrane region" description="Helical" evidence="6">
    <location>
        <begin position="238"/>
        <end position="259"/>
    </location>
</feature>
<dbReference type="InterPro" id="IPR036259">
    <property type="entry name" value="MFS_trans_sf"/>
</dbReference>
<keyword evidence="3 6" id="KW-1133">Transmembrane helix</keyword>
<dbReference type="InterPro" id="IPR056555">
    <property type="entry name" value="NFD4_C"/>
</dbReference>
<evidence type="ECO:0000256" key="4">
    <source>
        <dbReference type="ARBA" id="ARBA00023136"/>
    </source>
</evidence>
<feature type="region of interest" description="Disordered" evidence="5">
    <location>
        <begin position="305"/>
        <end position="345"/>
    </location>
</feature>
<evidence type="ECO:0000259" key="8">
    <source>
        <dbReference type="Pfam" id="PF23262"/>
    </source>
</evidence>
<keyword evidence="10" id="KW-1185">Reference proteome</keyword>
<feature type="transmembrane region" description="Helical" evidence="6">
    <location>
        <begin position="199"/>
        <end position="217"/>
    </location>
</feature>
<feature type="transmembrane region" description="Helical" evidence="6">
    <location>
        <begin position="490"/>
        <end position="512"/>
    </location>
</feature>
<proteinExistence type="predicted"/>
<feature type="compositionally biased region" description="Acidic residues" evidence="5">
    <location>
        <begin position="305"/>
        <end position="326"/>
    </location>
</feature>